<dbReference type="STRING" id="84035.SAMN05660742_10712"/>
<sequence>MNTIVSTRQMLQDAQTNHYAVPAFNIHNLETFQVVVDTAKEMGSPVIIAVTPSTIEYARGEYVVAMANVAARNTKTPVAIHLDHFEEISNIKQAIDIGFRSCMIDASKDILSKNIAIVKEVVAYAHRYDTTVEAELGKLVGIEDDLVVDERESIYTNPADAVKFVAATNIDSLAVAIGTAHGLYKGEPKLDFDRLKEIRAQIDIPLVLHGASDVPDELVKKAILFGICKVNVATDLKIPFSNAVKKFFLENPKANDPRKYMTPGKEAMRAVVTHKIKVCGSLNRY</sequence>
<dbReference type="Proteomes" id="UP000199662">
    <property type="component" value="Unassembled WGS sequence"/>
</dbReference>
<feature type="binding site" evidence="10">
    <location>
        <position position="84"/>
    </location>
    <ligand>
        <name>Zn(2+)</name>
        <dbReference type="ChEBI" id="CHEBI:29105"/>
        <label>1</label>
        <note>catalytic</note>
    </ligand>
</feature>
<comment type="pathway">
    <text evidence="1">Carbohydrate metabolism; D-tagatose 6-phosphate degradation; D-glyceraldehyde 3-phosphate and glycerone phosphate from D-tagatose 6-phosphate: step 2/2.</text>
</comment>
<dbReference type="FunFam" id="3.20.20.70:FF:000043">
    <property type="entry name" value="D-tagatose-1,6-bisphosphate aldolase subunit GatY"/>
    <property type="match status" value="1"/>
</dbReference>
<dbReference type="NCBIfam" id="TIGR01858">
    <property type="entry name" value="tag_bisphos_ald"/>
    <property type="match status" value="1"/>
</dbReference>
<comment type="cofactor">
    <cofactor evidence="10">
        <name>Zn(2+)</name>
        <dbReference type="ChEBI" id="CHEBI:29105"/>
    </cofactor>
    <text evidence="10">Binds 2 Zn(2+) ions per subunit. One is catalytic and the other provides a structural contribution.</text>
</comment>
<dbReference type="Pfam" id="PF01116">
    <property type="entry name" value="F_bP_aldolase"/>
    <property type="match status" value="1"/>
</dbReference>
<dbReference type="GO" id="GO:0008270">
    <property type="term" value="F:zinc ion binding"/>
    <property type="evidence" value="ECO:0007669"/>
    <property type="project" value="InterPro"/>
</dbReference>
<proteinExistence type="predicted"/>
<dbReference type="InterPro" id="IPR050246">
    <property type="entry name" value="Class_II_FBP_aldolase"/>
</dbReference>
<evidence type="ECO:0000256" key="9">
    <source>
        <dbReference type="PIRSR" id="PIRSR001359-2"/>
    </source>
</evidence>
<evidence type="ECO:0000256" key="6">
    <source>
        <dbReference type="ARBA" id="ARBA00031246"/>
    </source>
</evidence>
<evidence type="ECO:0000256" key="7">
    <source>
        <dbReference type="ARBA" id="ARBA00032933"/>
    </source>
</evidence>
<reference evidence="11 12" key="1">
    <citation type="submission" date="2016-10" db="EMBL/GenBank/DDBJ databases">
        <authorList>
            <person name="de Groot N.N."/>
        </authorList>
    </citation>
    <scope>NUCLEOTIDE SEQUENCE [LARGE SCALE GENOMIC DNA]</scope>
    <source>
        <strain evidence="11 12">DSM 2179</strain>
    </source>
</reference>
<dbReference type="RefSeq" id="WP_091830815.1">
    <property type="nucleotide sequence ID" value="NZ_FNZK01000007.1"/>
</dbReference>
<dbReference type="InterPro" id="IPR013785">
    <property type="entry name" value="Aldolase_TIM"/>
</dbReference>
<dbReference type="NCBIfam" id="NF009374">
    <property type="entry name" value="PRK12737.1"/>
    <property type="match status" value="1"/>
</dbReference>
<dbReference type="AlphaFoldDB" id="A0A1H6YLT1"/>
<keyword evidence="3 10" id="KW-0479">Metal-binding</keyword>
<feature type="binding site" evidence="10">
    <location>
        <position position="105"/>
    </location>
    <ligand>
        <name>Zn(2+)</name>
        <dbReference type="ChEBI" id="CHEBI:29105"/>
        <label>2</label>
    </ligand>
</feature>
<evidence type="ECO:0000313" key="12">
    <source>
        <dbReference type="Proteomes" id="UP000199662"/>
    </source>
</evidence>
<dbReference type="GO" id="GO:2001059">
    <property type="term" value="P:D-tagatose 6-phosphate catabolic process"/>
    <property type="evidence" value="ECO:0007669"/>
    <property type="project" value="UniProtKB-UniPathway"/>
</dbReference>
<feature type="binding site" evidence="10">
    <location>
        <position position="181"/>
    </location>
    <ligand>
        <name>Zn(2+)</name>
        <dbReference type="ChEBI" id="CHEBI:29105"/>
        <label>1</label>
        <note>catalytic</note>
    </ligand>
</feature>
<dbReference type="NCBIfam" id="NF006626">
    <property type="entry name" value="PRK09195.1"/>
    <property type="match status" value="1"/>
</dbReference>
<dbReference type="PANTHER" id="PTHR30304:SF0">
    <property type="entry name" value="D-TAGATOSE-1,6-BISPHOSPHATE ALDOLASE SUBUNIT GATY-RELATED"/>
    <property type="match status" value="1"/>
</dbReference>
<dbReference type="EMBL" id="FNZK01000007">
    <property type="protein sequence ID" value="SEJ40784.1"/>
    <property type="molecule type" value="Genomic_DNA"/>
</dbReference>
<evidence type="ECO:0000256" key="5">
    <source>
        <dbReference type="ARBA" id="ARBA00023239"/>
    </source>
</evidence>
<feature type="binding site" evidence="10">
    <location>
        <position position="135"/>
    </location>
    <ligand>
        <name>Zn(2+)</name>
        <dbReference type="ChEBI" id="CHEBI:29105"/>
        <label>2</label>
    </ligand>
</feature>
<feature type="active site" description="Proton donor" evidence="8">
    <location>
        <position position="83"/>
    </location>
</feature>
<keyword evidence="12" id="KW-1185">Reference proteome</keyword>
<organism evidence="11 12">
    <name type="scientific">Propionispira arboris</name>
    <dbReference type="NCBI Taxonomy" id="84035"/>
    <lineage>
        <taxon>Bacteria</taxon>
        <taxon>Bacillati</taxon>
        <taxon>Bacillota</taxon>
        <taxon>Negativicutes</taxon>
        <taxon>Selenomonadales</taxon>
        <taxon>Selenomonadaceae</taxon>
        <taxon>Propionispira</taxon>
    </lineage>
</organism>
<evidence type="ECO:0000256" key="10">
    <source>
        <dbReference type="PIRSR" id="PIRSR001359-3"/>
    </source>
</evidence>
<feature type="binding site" evidence="9">
    <location>
        <begin position="231"/>
        <end position="234"/>
    </location>
    <ligand>
        <name>dihydroxyacetone phosphate</name>
        <dbReference type="ChEBI" id="CHEBI:57642"/>
    </ligand>
</feature>
<dbReference type="UniPathway" id="UPA00704">
    <property type="reaction ID" value="UER00716"/>
</dbReference>
<dbReference type="NCBIfam" id="TIGR00167">
    <property type="entry name" value="cbbA"/>
    <property type="match status" value="1"/>
</dbReference>
<dbReference type="PANTHER" id="PTHR30304">
    <property type="entry name" value="D-TAGATOSE-1,6-BISPHOSPHATE ALDOLASE"/>
    <property type="match status" value="1"/>
</dbReference>
<evidence type="ECO:0000256" key="4">
    <source>
        <dbReference type="ARBA" id="ARBA00022833"/>
    </source>
</evidence>
<accession>A0A1H6YLT1</accession>
<gene>
    <name evidence="11" type="ORF">SAMN05660742_10712</name>
</gene>
<dbReference type="Gene3D" id="3.20.20.70">
    <property type="entry name" value="Aldolase class I"/>
    <property type="match status" value="1"/>
</dbReference>
<keyword evidence="5" id="KW-0456">Lyase</keyword>
<dbReference type="EC" id="4.1.2.40" evidence="2"/>
<evidence type="ECO:0000256" key="2">
    <source>
        <dbReference type="ARBA" id="ARBA00012905"/>
    </source>
</evidence>
<dbReference type="GO" id="GO:0009025">
    <property type="term" value="F:tagatose-bisphosphate aldolase activity"/>
    <property type="evidence" value="ECO:0007669"/>
    <property type="project" value="UniProtKB-EC"/>
</dbReference>
<keyword evidence="4 10" id="KW-0862">Zinc</keyword>
<dbReference type="SUPFAM" id="SSF51569">
    <property type="entry name" value="Aldolase"/>
    <property type="match status" value="1"/>
</dbReference>
<feature type="binding site" evidence="10">
    <location>
        <position position="209"/>
    </location>
    <ligand>
        <name>Zn(2+)</name>
        <dbReference type="ChEBI" id="CHEBI:29105"/>
        <label>1</label>
        <note>catalytic</note>
    </ligand>
</feature>
<evidence type="ECO:0000313" key="11">
    <source>
        <dbReference type="EMBL" id="SEJ40784.1"/>
    </source>
</evidence>
<evidence type="ECO:0000256" key="1">
    <source>
        <dbReference type="ARBA" id="ARBA00005191"/>
    </source>
</evidence>
<evidence type="ECO:0000256" key="3">
    <source>
        <dbReference type="ARBA" id="ARBA00022723"/>
    </source>
</evidence>
<feature type="binding site" evidence="9">
    <location>
        <position position="182"/>
    </location>
    <ligand>
        <name>dihydroxyacetone phosphate</name>
        <dbReference type="ChEBI" id="CHEBI:57642"/>
    </ligand>
</feature>
<dbReference type="InterPro" id="IPR011288">
    <property type="entry name" value="TagBP_ald_KbaY/GatY"/>
</dbReference>
<dbReference type="InterPro" id="IPR000771">
    <property type="entry name" value="FBA_II"/>
</dbReference>
<protein>
    <recommendedName>
        <fullName evidence="2">tagatose-bisphosphate aldolase</fullName>
        <ecNumber evidence="2">4.1.2.40</ecNumber>
    </recommendedName>
    <alternativeName>
        <fullName evidence="7">D-tagatose-bisphosphate aldolase class II</fullName>
    </alternativeName>
    <alternativeName>
        <fullName evidence="6">Tagatose-bisphosphate aldolase</fullName>
    </alternativeName>
</protein>
<feature type="binding site" evidence="9">
    <location>
        <begin position="210"/>
        <end position="212"/>
    </location>
    <ligand>
        <name>dihydroxyacetone phosphate</name>
        <dbReference type="ChEBI" id="CHEBI:57642"/>
    </ligand>
</feature>
<dbReference type="GO" id="GO:0005975">
    <property type="term" value="P:carbohydrate metabolic process"/>
    <property type="evidence" value="ECO:0007669"/>
    <property type="project" value="InterPro"/>
</dbReference>
<name>A0A1H6YLT1_9FIRM</name>
<evidence type="ECO:0000256" key="8">
    <source>
        <dbReference type="PIRSR" id="PIRSR001359-1"/>
    </source>
</evidence>
<dbReference type="PIRSF" id="PIRSF001359">
    <property type="entry name" value="F_bP_aldolase_II"/>
    <property type="match status" value="1"/>
</dbReference>
<dbReference type="CDD" id="cd00947">
    <property type="entry name" value="TBP_aldolase_IIB"/>
    <property type="match status" value="1"/>
</dbReference>